<dbReference type="Proteomes" id="UP000516134">
    <property type="component" value="Chromosome"/>
</dbReference>
<keyword evidence="2" id="KW-1185">Reference proteome</keyword>
<dbReference type="EMBL" id="CP060780">
    <property type="protein sequence ID" value="QNP42384.1"/>
    <property type="molecule type" value="Genomic_DNA"/>
</dbReference>
<dbReference type="RefSeq" id="WP_187713817.1">
    <property type="nucleotide sequence ID" value="NZ_BAABJC010000001.1"/>
</dbReference>
<protein>
    <submittedName>
        <fullName evidence="1">Uncharacterized protein</fullName>
    </submittedName>
</protein>
<reference evidence="1 2" key="1">
    <citation type="submission" date="2020-08" db="EMBL/GenBank/DDBJ databases">
        <title>Genome sequence of Sphingomonas daechungensis KACC 18115T.</title>
        <authorList>
            <person name="Hyun D.-W."/>
            <person name="Bae J.-W."/>
        </authorList>
    </citation>
    <scope>NUCLEOTIDE SEQUENCE [LARGE SCALE GENOMIC DNA]</scope>
    <source>
        <strain evidence="1 2">KACC 18115</strain>
    </source>
</reference>
<proteinExistence type="predicted"/>
<sequence>MPEYIADYRRRAAYFRELATNTADHQVVADLLFLADDCEHEANKLEDAFGLVGDCQFGSTGKL</sequence>
<evidence type="ECO:0000313" key="2">
    <source>
        <dbReference type="Proteomes" id="UP000516134"/>
    </source>
</evidence>
<organism evidence="1 2">
    <name type="scientific">Sphingomonas daechungensis</name>
    <dbReference type="NCBI Taxonomy" id="1176646"/>
    <lineage>
        <taxon>Bacteria</taxon>
        <taxon>Pseudomonadati</taxon>
        <taxon>Pseudomonadota</taxon>
        <taxon>Alphaproteobacteria</taxon>
        <taxon>Sphingomonadales</taxon>
        <taxon>Sphingomonadaceae</taxon>
        <taxon>Sphingomonas</taxon>
    </lineage>
</organism>
<evidence type="ECO:0000313" key="1">
    <source>
        <dbReference type="EMBL" id="QNP42384.1"/>
    </source>
</evidence>
<accession>A0ABX6SYK3</accession>
<name>A0ABX6SYK3_9SPHN</name>
<gene>
    <name evidence="1" type="ORF">H9L15_08630</name>
</gene>